<evidence type="ECO:0000256" key="4">
    <source>
        <dbReference type="ARBA" id="ARBA00022692"/>
    </source>
</evidence>
<evidence type="ECO:0000256" key="2">
    <source>
        <dbReference type="ARBA" id="ARBA00022475"/>
    </source>
</evidence>
<evidence type="ECO:0000256" key="10">
    <source>
        <dbReference type="RuleBase" id="RU351113"/>
    </source>
</evidence>
<name>A0A6M6DII9_CERKI</name>
<feature type="transmembrane region" description="Helical" evidence="10">
    <location>
        <begin position="333"/>
        <end position="350"/>
    </location>
</feature>
<dbReference type="InterPro" id="IPR004117">
    <property type="entry name" value="7tm6_olfct_rcpt"/>
</dbReference>
<feature type="transmembrane region" description="Helical" evidence="10">
    <location>
        <begin position="65"/>
        <end position="86"/>
    </location>
</feature>
<evidence type="ECO:0000256" key="5">
    <source>
        <dbReference type="ARBA" id="ARBA00022725"/>
    </source>
</evidence>
<keyword evidence="2" id="KW-1003">Cell membrane</keyword>
<dbReference type="Pfam" id="PF02949">
    <property type="entry name" value="7tm_6"/>
    <property type="match status" value="1"/>
</dbReference>
<comment type="caution">
    <text evidence="10">Lacks conserved residue(s) required for the propagation of feature annotation.</text>
</comment>
<evidence type="ECO:0000256" key="9">
    <source>
        <dbReference type="ARBA" id="ARBA00023224"/>
    </source>
</evidence>
<keyword evidence="6 10" id="KW-1133">Transmembrane helix</keyword>
<evidence type="ECO:0000313" key="11">
    <source>
        <dbReference type="EMBL" id="QJX74297.1"/>
    </source>
</evidence>
<dbReference type="GO" id="GO:0004984">
    <property type="term" value="F:olfactory receptor activity"/>
    <property type="evidence" value="ECO:0007669"/>
    <property type="project" value="InterPro"/>
</dbReference>
<keyword evidence="9 10" id="KW-0807">Transducer</keyword>
<dbReference type="GO" id="GO:0005549">
    <property type="term" value="F:odorant binding"/>
    <property type="evidence" value="ECO:0007669"/>
    <property type="project" value="InterPro"/>
</dbReference>
<organism evidence="11">
    <name type="scientific">Ceracris kiangsu</name>
    <name type="common">Yellow-spined bamboo locust</name>
    <name type="synonym">Rammeacris kiangsu</name>
    <dbReference type="NCBI Taxonomy" id="227354"/>
    <lineage>
        <taxon>Eukaryota</taxon>
        <taxon>Metazoa</taxon>
        <taxon>Ecdysozoa</taxon>
        <taxon>Arthropoda</taxon>
        <taxon>Hexapoda</taxon>
        <taxon>Insecta</taxon>
        <taxon>Pterygota</taxon>
        <taxon>Neoptera</taxon>
        <taxon>Polyneoptera</taxon>
        <taxon>Orthoptera</taxon>
        <taxon>Caelifera</taxon>
        <taxon>Acrididea</taxon>
        <taxon>Acridomorpha</taxon>
        <taxon>Acridoidea</taxon>
        <taxon>Acrididae</taxon>
        <taxon>Gomphocerinae</taxon>
        <taxon>Ceracris</taxon>
    </lineage>
</organism>
<feature type="transmembrane region" description="Helical" evidence="10">
    <location>
        <begin position="302"/>
        <end position="321"/>
    </location>
</feature>
<sequence length="427" mass="47268">MTVRVPWTGSLFSVNARILAVAGICAPPGSRLYLVYTGWMLFTQLSFFAAQVQGLWYFWGDVDKITLDACLMVAEVLGIIKIATFLRRQSDFYRIVNKLDDVVTRQRHSGDAEVRSILEASRKTARALTVCVTLLGCPSPAVWTASPFLMALVGGGGGAAHRSLPAAARYTAFDTQSPWFEALTALQFFSMQYSFFTTVGVDMLVVSIMIHASAQLEVLNVVFCRLGKSLGSSVENSDPGASSSYRANIYSCAGSYGMSRQANSAETTTKKKFYGELRDCIRHHQDVIQLVADVERLLTSMILTQVLGATLIICVTLFQFATNIDNIGTVLRVSVYMSFMIYEVFMYCWYAHNIIDQSCRIAESAYCCGWPGAPASLQRAVMVVICRAQRPLALTAGKFYLVSRATFIQLINASYTYYALLRQMSDH</sequence>
<dbReference type="AlphaFoldDB" id="A0A6M6DII9"/>
<evidence type="ECO:0000256" key="6">
    <source>
        <dbReference type="ARBA" id="ARBA00022989"/>
    </source>
</evidence>
<keyword evidence="7 10" id="KW-0472">Membrane</keyword>
<accession>A0A6M6DII9</accession>
<evidence type="ECO:0000256" key="8">
    <source>
        <dbReference type="ARBA" id="ARBA00023170"/>
    </source>
</evidence>
<keyword evidence="5 10" id="KW-0552">Olfaction</keyword>
<keyword evidence="3 10" id="KW-0716">Sensory transduction</keyword>
<evidence type="ECO:0000256" key="7">
    <source>
        <dbReference type="ARBA" id="ARBA00023136"/>
    </source>
</evidence>
<reference evidence="11" key="1">
    <citation type="submission" date="2020-01" db="EMBL/GenBank/DDBJ databases">
        <title>Identification and Expression Profiles Analysis of Chemosensory Genes from the Antennal Transcriptome of Ceracris kiangsu Tsai (Orthoptera: Acrididae).</title>
        <authorList>
            <person name="Li R."/>
            <person name="Jiang G.-f."/>
        </authorList>
    </citation>
    <scope>NUCLEOTIDE SEQUENCE</scope>
</reference>
<keyword evidence="8 10" id="KW-0675">Receptor</keyword>
<dbReference type="PANTHER" id="PTHR21137:SF3">
    <property type="entry name" value="ODORANT RECEPTOR 30A-RELATED"/>
    <property type="match status" value="1"/>
</dbReference>
<proteinExistence type="evidence at transcript level"/>
<evidence type="ECO:0000256" key="1">
    <source>
        <dbReference type="ARBA" id="ARBA00004651"/>
    </source>
</evidence>
<protein>
    <recommendedName>
        <fullName evidence="10">Odorant receptor</fullName>
    </recommendedName>
</protein>
<dbReference type="GO" id="GO:0007165">
    <property type="term" value="P:signal transduction"/>
    <property type="evidence" value="ECO:0007669"/>
    <property type="project" value="UniProtKB-KW"/>
</dbReference>
<comment type="similarity">
    <text evidence="10">Belongs to the insect chemoreceptor superfamily. Heteromeric odorant receptor channel (TC 1.A.69) family.</text>
</comment>
<dbReference type="EMBL" id="MT072569">
    <property type="protein sequence ID" value="QJX74297.1"/>
    <property type="molecule type" value="mRNA"/>
</dbReference>
<feature type="transmembrane region" description="Helical" evidence="10">
    <location>
        <begin position="6"/>
        <end position="26"/>
    </location>
</feature>
<evidence type="ECO:0000256" key="3">
    <source>
        <dbReference type="ARBA" id="ARBA00022606"/>
    </source>
</evidence>
<comment type="subcellular location">
    <subcellularLocation>
        <location evidence="1 10">Cell membrane</location>
        <topology evidence="1 10">Multi-pass membrane protein</topology>
    </subcellularLocation>
</comment>
<keyword evidence="4 10" id="KW-0812">Transmembrane</keyword>
<dbReference type="GO" id="GO:0005886">
    <property type="term" value="C:plasma membrane"/>
    <property type="evidence" value="ECO:0007669"/>
    <property type="project" value="UniProtKB-SubCell"/>
</dbReference>
<dbReference type="PANTHER" id="PTHR21137">
    <property type="entry name" value="ODORANT RECEPTOR"/>
    <property type="match status" value="1"/>
</dbReference>